<name>A0A7S0VKJ6_9CHLO</name>
<proteinExistence type="predicted"/>
<keyword evidence="1" id="KW-1133">Transmembrane helix</keyword>
<reference evidence="2" key="1">
    <citation type="submission" date="2021-01" db="EMBL/GenBank/DDBJ databases">
        <authorList>
            <person name="Corre E."/>
            <person name="Pelletier E."/>
            <person name="Niang G."/>
            <person name="Scheremetjew M."/>
            <person name="Finn R."/>
            <person name="Kale V."/>
            <person name="Holt S."/>
            <person name="Cochrane G."/>
            <person name="Meng A."/>
            <person name="Brown T."/>
            <person name="Cohen L."/>
        </authorList>
    </citation>
    <scope>NUCLEOTIDE SEQUENCE</scope>
    <source>
        <strain evidence="2">SAG 63-3</strain>
    </source>
</reference>
<keyword evidence="1" id="KW-0472">Membrane</keyword>
<gene>
    <name evidence="2" type="ORF">PPAR00522_LOCUS18180</name>
</gene>
<evidence type="ECO:0000313" key="2">
    <source>
        <dbReference type="EMBL" id="CAD8786081.1"/>
    </source>
</evidence>
<sequence length="457" mass="52796">MFFISQTFKKMKRANSALRESKKTGFSLLQLFFCIALVALIGFGVFTVFKTRNNFFARDVLVLYAFSNTNPEYINNLRFFIREAIERDPNSEYKIIVQGSHVGVELPKLPPHASYIFHKNECYDWGTFGWALKQVLKIRKYSYYFFVNCSVRGPFMPSYVRNTIRWTEPFIQMLDSNVKLVGPAINCEGTSLIRESSAPWRANPHVQSYAIATDQEGLDILLDAKHVFHCHTTRLGTIFYSELGASQAILNAGYNIGSFMAKYRDVDWRDPLTWNCNRRSSPVSDHYDGYSLDPFEAMFVKYKDRMSTYSKTKAQRYSEWLSPGYSSNLSNINSTAFSEADSNVRFMLLTESFGRQCFDDDFYLKNNPDLVGLEDAKDTVWKHFVYFGQFEKRMFRMKCSLAQLTQRLFRGCYTCAISDAWLPADVERPKPFSTRYKFSFAPVGADSRTAVEGKKAF</sequence>
<feature type="transmembrane region" description="Helical" evidence="1">
    <location>
        <begin position="28"/>
        <end position="49"/>
    </location>
</feature>
<evidence type="ECO:0000256" key="1">
    <source>
        <dbReference type="SAM" id="Phobius"/>
    </source>
</evidence>
<dbReference type="AlphaFoldDB" id="A0A7S0VKJ6"/>
<dbReference type="EMBL" id="HBFM01028075">
    <property type="protein sequence ID" value="CAD8786081.1"/>
    <property type="molecule type" value="Transcribed_RNA"/>
</dbReference>
<accession>A0A7S0VKJ6</accession>
<organism evidence="2">
    <name type="scientific">Polytomella parva</name>
    <dbReference type="NCBI Taxonomy" id="51329"/>
    <lineage>
        <taxon>Eukaryota</taxon>
        <taxon>Viridiplantae</taxon>
        <taxon>Chlorophyta</taxon>
        <taxon>core chlorophytes</taxon>
        <taxon>Chlorophyceae</taxon>
        <taxon>CS clade</taxon>
        <taxon>Chlamydomonadales</taxon>
        <taxon>Chlamydomonadaceae</taxon>
        <taxon>Polytomella</taxon>
    </lineage>
</organism>
<keyword evidence="1" id="KW-0812">Transmembrane</keyword>
<protein>
    <submittedName>
        <fullName evidence="2">Uncharacterized protein</fullName>
    </submittedName>
</protein>